<sequence length="436" mass="47597">MKKVLLIFLALTTIYSCDDLIEGVNDNPNSFTDAPAHLLLAQSELIAAKISESQSSRLSNIFTDQFTGADRQYITLNNYTITSADFDDDWSDVYAGVTQARLAREKAIATGDAALEGVSLIMEALLFGEAAALWGDIPYTEALRPDEFPDPKYDGQASVLSAIQSTLDEGISKVGSLTVNGGYGAPIFSSSASWAKVAHSLKARYYLVAKNYPMALAEAKLGLSSKSEDVMIQHANEAGKRNLYYQFGVEQREGYLQVSGPSHLKNLLDGSTPRLLATPGDSERASKYFNGVQLNYTPNGYFAVDASFPLISYYEVKLIEAECEQRGGQDGNAQTALNAVRTELATEYMASFPSSTATGQDLLRQILEEKYITLIGSLQVYHDVRRTQNLIGVPVKNTSAGNTVIPQRFLYPQVEVSANKNFPGVVDRFVPTPINN</sequence>
<evidence type="ECO:0000313" key="1">
    <source>
        <dbReference type="EMBL" id="OSY88485.1"/>
    </source>
</evidence>
<name>A0A1Y2PDH1_9FLAO</name>
<dbReference type="STRING" id="1635173.WH52_06950"/>
<dbReference type="RefSeq" id="WP_086030210.1">
    <property type="nucleotide sequence ID" value="NZ_LAPZ01000003.1"/>
</dbReference>
<organism evidence="1 2">
    <name type="scientific">Tenacibaculum holothuriorum</name>
    <dbReference type="NCBI Taxonomy" id="1635173"/>
    <lineage>
        <taxon>Bacteria</taxon>
        <taxon>Pseudomonadati</taxon>
        <taxon>Bacteroidota</taxon>
        <taxon>Flavobacteriia</taxon>
        <taxon>Flavobacteriales</taxon>
        <taxon>Flavobacteriaceae</taxon>
        <taxon>Tenacibaculum</taxon>
    </lineage>
</organism>
<dbReference type="AlphaFoldDB" id="A0A1Y2PDH1"/>
<proteinExistence type="predicted"/>
<dbReference type="InParanoid" id="A0A1Y2PDH1"/>
<gene>
    <name evidence="1" type="ORF">WH52_06950</name>
</gene>
<accession>A0A1Y2PDH1</accession>
<protein>
    <submittedName>
        <fullName evidence="1">Uncharacterized protein</fullName>
    </submittedName>
</protein>
<dbReference type="EMBL" id="LAPZ01000003">
    <property type="protein sequence ID" value="OSY88485.1"/>
    <property type="molecule type" value="Genomic_DNA"/>
</dbReference>
<dbReference type="Pfam" id="PF12771">
    <property type="entry name" value="SusD-like_2"/>
    <property type="match status" value="1"/>
</dbReference>
<evidence type="ECO:0000313" key="2">
    <source>
        <dbReference type="Proteomes" id="UP000194221"/>
    </source>
</evidence>
<reference evidence="1 2" key="1">
    <citation type="submission" date="2015-03" db="EMBL/GenBank/DDBJ databases">
        <title>Genome sequence of Tenacibaculum sp. S2-2, isolated from intestinal microbiota of sea cucumber, Apostichopus japonicas.</title>
        <authorList>
            <person name="Shao Z."/>
            <person name="Wang L."/>
            <person name="Li X."/>
        </authorList>
    </citation>
    <scope>NUCLEOTIDE SEQUENCE [LARGE SCALE GENOMIC DNA]</scope>
    <source>
        <strain evidence="1 2">S2-2</strain>
    </source>
</reference>
<dbReference type="OrthoDB" id="725917at2"/>
<dbReference type="InterPro" id="IPR041662">
    <property type="entry name" value="SusD-like_2"/>
</dbReference>
<dbReference type="PROSITE" id="PS51257">
    <property type="entry name" value="PROKAR_LIPOPROTEIN"/>
    <property type="match status" value="1"/>
</dbReference>
<dbReference type="Proteomes" id="UP000194221">
    <property type="component" value="Unassembled WGS sequence"/>
</dbReference>
<keyword evidence="2" id="KW-1185">Reference proteome</keyword>
<comment type="caution">
    <text evidence="1">The sequence shown here is derived from an EMBL/GenBank/DDBJ whole genome shotgun (WGS) entry which is preliminary data.</text>
</comment>
<dbReference type="Gene3D" id="1.25.40.390">
    <property type="match status" value="1"/>
</dbReference>
<dbReference type="SUPFAM" id="SSF48452">
    <property type="entry name" value="TPR-like"/>
    <property type="match status" value="1"/>
</dbReference>
<dbReference type="InterPro" id="IPR011990">
    <property type="entry name" value="TPR-like_helical_dom_sf"/>
</dbReference>